<dbReference type="AlphaFoldDB" id="A0A378YK55"/>
<name>A0A378YK55_9NOCA</name>
<dbReference type="EMBL" id="UGRY01000002">
    <property type="protein sequence ID" value="SUA77542.1"/>
    <property type="molecule type" value="Genomic_DNA"/>
</dbReference>
<keyword evidence="2" id="KW-1185">Reference proteome</keyword>
<dbReference type="Proteomes" id="UP000255467">
    <property type="component" value="Unassembled WGS sequence"/>
</dbReference>
<accession>A0A378YK55</accession>
<evidence type="ECO:0000313" key="2">
    <source>
        <dbReference type="Proteomes" id="UP000255467"/>
    </source>
</evidence>
<sequence length="89" mass="10098">MTWRSPQQPVDFSGIRGCFGMFENDFHRFHYFPPSENRPVCPRFYSKGWALRTPIRADDTAQGASDSDGVVDVAVCAQVSSPWRDVDVE</sequence>
<organism evidence="1 2">
    <name type="scientific">Nocardia otitidiscaviarum</name>
    <dbReference type="NCBI Taxonomy" id="1823"/>
    <lineage>
        <taxon>Bacteria</taxon>
        <taxon>Bacillati</taxon>
        <taxon>Actinomycetota</taxon>
        <taxon>Actinomycetes</taxon>
        <taxon>Mycobacteriales</taxon>
        <taxon>Nocardiaceae</taxon>
        <taxon>Nocardia</taxon>
    </lineage>
</organism>
<proteinExistence type="predicted"/>
<protein>
    <submittedName>
        <fullName evidence="1">Uncharacterized protein</fullName>
    </submittedName>
</protein>
<gene>
    <name evidence="1" type="ORF">NCTC1934_03075</name>
</gene>
<reference evidence="1 2" key="1">
    <citation type="submission" date="2018-06" db="EMBL/GenBank/DDBJ databases">
        <authorList>
            <consortium name="Pathogen Informatics"/>
            <person name="Doyle S."/>
        </authorList>
    </citation>
    <scope>NUCLEOTIDE SEQUENCE [LARGE SCALE GENOMIC DNA]</scope>
    <source>
        <strain evidence="1 2">NCTC1934</strain>
    </source>
</reference>
<evidence type="ECO:0000313" key="1">
    <source>
        <dbReference type="EMBL" id="SUA77542.1"/>
    </source>
</evidence>